<keyword evidence="5" id="KW-1185">Reference proteome</keyword>
<keyword evidence="2" id="KW-0732">Signal</keyword>
<evidence type="ECO:0000259" key="3">
    <source>
        <dbReference type="Pfam" id="PF04069"/>
    </source>
</evidence>
<feature type="domain" description="ABC-type glycine betaine transport system substrate-binding" evidence="3">
    <location>
        <begin position="166"/>
        <end position="319"/>
    </location>
</feature>
<feature type="compositionally biased region" description="Low complexity" evidence="1">
    <location>
        <begin position="34"/>
        <end position="45"/>
    </location>
</feature>
<dbReference type="SUPFAM" id="SSF53850">
    <property type="entry name" value="Periplasmic binding protein-like II"/>
    <property type="match status" value="2"/>
</dbReference>
<feature type="signal peptide" evidence="2">
    <location>
        <begin position="1"/>
        <end position="21"/>
    </location>
</feature>
<evidence type="ECO:0000313" key="5">
    <source>
        <dbReference type="Proteomes" id="UP001216390"/>
    </source>
</evidence>
<proteinExistence type="predicted"/>
<gene>
    <name evidence="4" type="ORF">PO878_00470</name>
</gene>
<dbReference type="GO" id="GO:0022857">
    <property type="term" value="F:transmembrane transporter activity"/>
    <property type="evidence" value="ECO:0007669"/>
    <property type="project" value="InterPro"/>
</dbReference>
<dbReference type="EMBL" id="CP116942">
    <property type="protein sequence ID" value="WCO67194.1"/>
    <property type="molecule type" value="Genomic_DNA"/>
</dbReference>
<evidence type="ECO:0000313" key="4">
    <source>
        <dbReference type="EMBL" id="WCO67194.1"/>
    </source>
</evidence>
<sequence length="323" mass="33419">MTTTNRRRLAGVLLLPLLALAIAGCTDSDDDSTESTGSGDSGSSSVEFEFRPLDAGGPNTKAALESGDIDIALLFSSDGAIAANDWVALEDDEGLQQAESFVPAIRTEATNDDIDAVLNATSEGLTDEIVQESVARVSIDGDNPEAVAADVLEEIGAPGDLTAEGSINVGSANFAESSFTAQLYGQALEAAGVDVTYTPDIGARDVYFAALESGEVDLVPEFTGSLAVFLDESAEVSSDPDEMLETARTLAEERGVTLLDAAPAQSANTFVVTQETADEYGLAAVSDLADVDEALTLGGPPECPERPFCIPGLEETYGLSFAS</sequence>
<dbReference type="GO" id="GO:0043190">
    <property type="term" value="C:ATP-binding cassette (ABC) transporter complex"/>
    <property type="evidence" value="ECO:0007669"/>
    <property type="project" value="InterPro"/>
</dbReference>
<organism evidence="4 5">
    <name type="scientific">Iamia majanohamensis</name>
    <dbReference type="NCBI Taxonomy" id="467976"/>
    <lineage>
        <taxon>Bacteria</taxon>
        <taxon>Bacillati</taxon>
        <taxon>Actinomycetota</taxon>
        <taxon>Acidimicrobiia</taxon>
        <taxon>Acidimicrobiales</taxon>
        <taxon>Iamiaceae</taxon>
        <taxon>Iamia</taxon>
    </lineage>
</organism>
<reference evidence="4" key="1">
    <citation type="submission" date="2023-01" db="EMBL/GenBank/DDBJ databases">
        <title>The diversity of Class Acidimicrobiia in South China Sea sediment environments and the proposal of Iamia marina sp. nov., a novel species of the genus Iamia.</title>
        <authorList>
            <person name="He Y."/>
            <person name="Tian X."/>
        </authorList>
    </citation>
    <scope>NUCLEOTIDE SEQUENCE</scope>
    <source>
        <strain evidence="4">DSM 19957</strain>
    </source>
</reference>
<dbReference type="Proteomes" id="UP001216390">
    <property type="component" value="Chromosome"/>
</dbReference>
<name>A0AAF0BW98_9ACTN</name>
<dbReference type="AlphaFoldDB" id="A0AAF0BW98"/>
<feature type="region of interest" description="Disordered" evidence="1">
    <location>
        <begin position="28"/>
        <end position="52"/>
    </location>
</feature>
<accession>A0AAF0BW98</accession>
<feature type="domain" description="ABC-type glycine betaine transport system substrate-binding" evidence="3">
    <location>
        <begin position="46"/>
        <end position="153"/>
    </location>
</feature>
<protein>
    <submittedName>
        <fullName evidence="4">Glycine betaine ABC transporter substrate-binding protein</fullName>
    </submittedName>
</protein>
<evidence type="ECO:0000256" key="1">
    <source>
        <dbReference type="SAM" id="MobiDB-lite"/>
    </source>
</evidence>
<dbReference type="InterPro" id="IPR007210">
    <property type="entry name" value="ABC_Gly_betaine_transp_sub-bd"/>
</dbReference>
<dbReference type="Pfam" id="PF04069">
    <property type="entry name" value="OpuAC"/>
    <property type="match status" value="2"/>
</dbReference>
<dbReference type="RefSeq" id="WP_272736716.1">
    <property type="nucleotide sequence ID" value="NZ_CP116942.1"/>
</dbReference>
<dbReference type="Gene3D" id="3.40.190.10">
    <property type="entry name" value="Periplasmic binding protein-like II"/>
    <property type="match status" value="2"/>
</dbReference>
<dbReference type="PROSITE" id="PS51257">
    <property type="entry name" value="PROKAR_LIPOPROTEIN"/>
    <property type="match status" value="1"/>
</dbReference>
<evidence type="ECO:0000256" key="2">
    <source>
        <dbReference type="SAM" id="SignalP"/>
    </source>
</evidence>
<feature type="chain" id="PRO_5042045113" evidence="2">
    <location>
        <begin position="22"/>
        <end position="323"/>
    </location>
</feature>
<dbReference type="KEGG" id="ima:PO878_00470"/>